<name>A0ABN7XAU1_GIGMA</name>
<organism evidence="1 2">
    <name type="scientific">Gigaspora margarita</name>
    <dbReference type="NCBI Taxonomy" id="4874"/>
    <lineage>
        <taxon>Eukaryota</taxon>
        <taxon>Fungi</taxon>
        <taxon>Fungi incertae sedis</taxon>
        <taxon>Mucoromycota</taxon>
        <taxon>Glomeromycotina</taxon>
        <taxon>Glomeromycetes</taxon>
        <taxon>Diversisporales</taxon>
        <taxon>Gigasporaceae</taxon>
        <taxon>Gigaspora</taxon>
    </lineage>
</organism>
<sequence>DGNHIIRYNGYRQKNTKEEKCTIKMNKETETYKLVVNCKKGLRAEIEDIKKLIDQEVINERGRKILSVIINEMDKKRDQKAEFWVKISRSSKEKMRDIQLT</sequence>
<proteinExistence type="predicted"/>
<keyword evidence="2" id="KW-1185">Reference proteome</keyword>
<dbReference type="Proteomes" id="UP000789901">
    <property type="component" value="Unassembled WGS sequence"/>
</dbReference>
<evidence type="ECO:0000313" key="2">
    <source>
        <dbReference type="Proteomes" id="UP000789901"/>
    </source>
</evidence>
<dbReference type="EMBL" id="CAJVQB010099239">
    <property type="protein sequence ID" value="CAG8850042.1"/>
    <property type="molecule type" value="Genomic_DNA"/>
</dbReference>
<evidence type="ECO:0000313" key="1">
    <source>
        <dbReference type="EMBL" id="CAG8850042.1"/>
    </source>
</evidence>
<reference evidence="1 2" key="1">
    <citation type="submission" date="2021-06" db="EMBL/GenBank/DDBJ databases">
        <authorList>
            <person name="Kallberg Y."/>
            <person name="Tangrot J."/>
            <person name="Rosling A."/>
        </authorList>
    </citation>
    <scope>NUCLEOTIDE SEQUENCE [LARGE SCALE GENOMIC DNA]</scope>
    <source>
        <strain evidence="1 2">120-4 pot B 10/14</strain>
    </source>
</reference>
<feature type="non-terminal residue" evidence="1">
    <location>
        <position position="1"/>
    </location>
</feature>
<gene>
    <name evidence="1" type="ORF">GMARGA_LOCUS40010</name>
</gene>
<comment type="caution">
    <text evidence="1">The sequence shown here is derived from an EMBL/GenBank/DDBJ whole genome shotgun (WGS) entry which is preliminary data.</text>
</comment>
<accession>A0ABN7XAU1</accession>
<protein>
    <submittedName>
        <fullName evidence="1">23242_t:CDS:1</fullName>
    </submittedName>
</protein>